<dbReference type="InterPro" id="IPR050109">
    <property type="entry name" value="HTH-type_TetR-like_transc_reg"/>
</dbReference>
<feature type="domain" description="HTH tetR-type" evidence="5">
    <location>
        <begin position="1"/>
        <end position="61"/>
    </location>
</feature>
<name>A0ABS7NMP8_9NOCA</name>
<proteinExistence type="predicted"/>
<organism evidence="6 7">
    <name type="scientific">Rhodococcoides kroppenstedtii</name>
    <dbReference type="NCBI Taxonomy" id="293050"/>
    <lineage>
        <taxon>Bacteria</taxon>
        <taxon>Bacillati</taxon>
        <taxon>Actinomycetota</taxon>
        <taxon>Actinomycetes</taxon>
        <taxon>Mycobacteriales</taxon>
        <taxon>Nocardiaceae</taxon>
        <taxon>Rhodococcoides</taxon>
    </lineage>
</organism>
<keyword evidence="3" id="KW-0804">Transcription</keyword>
<dbReference type="PROSITE" id="PS50977">
    <property type="entry name" value="HTH_TETR_2"/>
    <property type="match status" value="1"/>
</dbReference>
<evidence type="ECO:0000313" key="7">
    <source>
        <dbReference type="Proteomes" id="UP001520140"/>
    </source>
</evidence>
<dbReference type="InterPro" id="IPR009057">
    <property type="entry name" value="Homeodomain-like_sf"/>
</dbReference>
<protein>
    <submittedName>
        <fullName evidence="6">TetR/AcrR family transcriptional regulator</fullName>
    </submittedName>
</protein>
<evidence type="ECO:0000256" key="4">
    <source>
        <dbReference type="PROSITE-ProRule" id="PRU00335"/>
    </source>
</evidence>
<evidence type="ECO:0000256" key="3">
    <source>
        <dbReference type="ARBA" id="ARBA00023163"/>
    </source>
</evidence>
<reference evidence="6 7" key="1">
    <citation type="submission" date="2020-06" db="EMBL/GenBank/DDBJ databases">
        <title>Taxonomy, biology and ecology of Rhodococcus bacteria occurring in California pistachio and other woody hosts as revealed by genome sequence analyses.</title>
        <authorList>
            <person name="Gai Y."/>
            <person name="Riely B."/>
        </authorList>
    </citation>
    <scope>NUCLEOTIDE SEQUENCE [LARGE SCALE GENOMIC DNA]</scope>
    <source>
        <strain evidence="6 7">BP-284</strain>
    </source>
</reference>
<dbReference type="PANTHER" id="PTHR30055">
    <property type="entry name" value="HTH-TYPE TRANSCRIPTIONAL REGULATOR RUTR"/>
    <property type="match status" value="1"/>
</dbReference>
<gene>
    <name evidence="6" type="ORF">HQ605_00425</name>
</gene>
<evidence type="ECO:0000256" key="1">
    <source>
        <dbReference type="ARBA" id="ARBA00023015"/>
    </source>
</evidence>
<evidence type="ECO:0000259" key="5">
    <source>
        <dbReference type="PROSITE" id="PS50977"/>
    </source>
</evidence>
<dbReference type="SUPFAM" id="SSF46689">
    <property type="entry name" value="Homeodomain-like"/>
    <property type="match status" value="1"/>
</dbReference>
<evidence type="ECO:0000256" key="2">
    <source>
        <dbReference type="ARBA" id="ARBA00023125"/>
    </source>
</evidence>
<feature type="DNA-binding region" description="H-T-H motif" evidence="4">
    <location>
        <begin position="24"/>
        <end position="43"/>
    </location>
</feature>
<dbReference type="Proteomes" id="UP001520140">
    <property type="component" value="Unassembled WGS sequence"/>
</dbReference>
<dbReference type="RefSeq" id="WP_068101399.1">
    <property type="nucleotide sequence ID" value="NZ_JABUKE010000001.1"/>
</dbReference>
<accession>A0ABS7NMP8</accession>
<keyword evidence="2 4" id="KW-0238">DNA-binding</keyword>
<dbReference type="PANTHER" id="PTHR30055:SF234">
    <property type="entry name" value="HTH-TYPE TRANSCRIPTIONAL REGULATOR BETI"/>
    <property type="match status" value="1"/>
</dbReference>
<evidence type="ECO:0000313" key="6">
    <source>
        <dbReference type="EMBL" id="MBY6319281.1"/>
    </source>
</evidence>
<dbReference type="InterPro" id="IPR001647">
    <property type="entry name" value="HTH_TetR"/>
</dbReference>
<dbReference type="Gene3D" id="1.10.357.10">
    <property type="entry name" value="Tetracycline Repressor, domain 2"/>
    <property type="match status" value="1"/>
</dbReference>
<dbReference type="Pfam" id="PF00440">
    <property type="entry name" value="TetR_N"/>
    <property type="match status" value="1"/>
</dbReference>
<keyword evidence="7" id="KW-1185">Reference proteome</keyword>
<dbReference type="PRINTS" id="PR00455">
    <property type="entry name" value="HTHTETR"/>
</dbReference>
<comment type="caution">
    <text evidence="6">The sequence shown here is derived from an EMBL/GenBank/DDBJ whole genome shotgun (WGS) entry which is preliminary data.</text>
</comment>
<sequence length="189" mass="20601">MSARDRVVRATWEVIERGGFEAVTIAAVAQVAGVSRQTVYAHFGSREEMVSQSLEELALEVLGRLRAGGASAVSPRDFVIDLLVTGRRAVRDHPVLATLLRLDSANPILGDAVVDEAFPVLLPLLAPLREIDPAIDDEALADIALLVVRLGLSVVIFDDARTRDDDALRTFLRRTLPRSMRADPDPRDA</sequence>
<dbReference type="EMBL" id="JABUKG010000001">
    <property type="protein sequence ID" value="MBY6319281.1"/>
    <property type="molecule type" value="Genomic_DNA"/>
</dbReference>
<keyword evidence="1" id="KW-0805">Transcription regulation</keyword>